<sequence length="83" mass="9222">MLLIVRDGGISQPSFGAWNGTEFVAIEPPDLAGYKSWFGCSGYKYYYHSSLSPQELHELKKGIPELNKGSSSTYNLSNACHYN</sequence>
<proteinExistence type="predicted"/>
<gene>
    <name evidence="1" type="ORF">COO91_01971</name>
</gene>
<name>A0A2K8SKV4_9NOSO</name>
<dbReference type="KEGG" id="nfl:COO91_01971"/>
<keyword evidence="2" id="KW-1185">Reference proteome</keyword>
<dbReference type="EMBL" id="CP024785">
    <property type="protein sequence ID" value="AUB36072.1"/>
    <property type="molecule type" value="Genomic_DNA"/>
</dbReference>
<dbReference type="AlphaFoldDB" id="A0A2K8SKV4"/>
<protein>
    <submittedName>
        <fullName evidence="1">Uncharacterized protein</fullName>
    </submittedName>
</protein>
<evidence type="ECO:0000313" key="2">
    <source>
        <dbReference type="Proteomes" id="UP000232003"/>
    </source>
</evidence>
<evidence type="ECO:0000313" key="1">
    <source>
        <dbReference type="EMBL" id="AUB36072.1"/>
    </source>
</evidence>
<organism evidence="1 2">
    <name type="scientific">Nostoc flagelliforme CCNUN1</name>
    <dbReference type="NCBI Taxonomy" id="2038116"/>
    <lineage>
        <taxon>Bacteria</taxon>
        <taxon>Bacillati</taxon>
        <taxon>Cyanobacteriota</taxon>
        <taxon>Cyanophyceae</taxon>
        <taxon>Nostocales</taxon>
        <taxon>Nostocaceae</taxon>
        <taxon>Nostoc</taxon>
    </lineage>
</organism>
<dbReference type="Proteomes" id="UP000232003">
    <property type="component" value="Chromosome"/>
</dbReference>
<reference evidence="1 2" key="1">
    <citation type="submission" date="2017-11" db="EMBL/GenBank/DDBJ databases">
        <title>Complete genome of a free-living desiccation-tolerant cyanobacterium and its photosynthetic adaptation to extreme terrestrial habitat.</title>
        <authorList>
            <person name="Shang J."/>
        </authorList>
    </citation>
    <scope>NUCLEOTIDE SEQUENCE [LARGE SCALE GENOMIC DNA]</scope>
    <source>
        <strain evidence="1 2">CCNUN1</strain>
    </source>
</reference>
<accession>A0A2K8SKV4</accession>
<dbReference type="RefSeq" id="WP_100898093.1">
    <property type="nucleotide sequence ID" value="NZ_CAWNNC010000001.1"/>
</dbReference>